<dbReference type="EMBL" id="MK993557">
    <property type="protein sequence ID" value="QFZ98570.1"/>
    <property type="molecule type" value="Genomic_DNA"/>
</dbReference>
<keyword evidence="2" id="KW-0496">Mitochondrion</keyword>
<dbReference type="AlphaFoldDB" id="A0A5Q0N2P0"/>
<organism evidence="2">
    <name type="scientific">Amanita brunnescens</name>
    <name type="common">Brown star-footed amanita</name>
    <dbReference type="NCBI Taxonomy" id="87326"/>
    <lineage>
        <taxon>Eukaryota</taxon>
        <taxon>Fungi</taxon>
        <taxon>Dikarya</taxon>
        <taxon>Basidiomycota</taxon>
        <taxon>Agaricomycotina</taxon>
        <taxon>Agaricomycetes</taxon>
        <taxon>Agaricomycetidae</taxon>
        <taxon>Agaricales</taxon>
        <taxon>Pluteineae</taxon>
        <taxon>Amanitaceae</taxon>
        <taxon>Amanita</taxon>
    </lineage>
</organism>
<keyword evidence="1" id="KW-1133">Transmembrane helix</keyword>
<keyword evidence="1" id="KW-0472">Membrane</keyword>
<feature type="transmembrane region" description="Helical" evidence="1">
    <location>
        <begin position="50"/>
        <end position="71"/>
    </location>
</feature>
<feature type="transmembrane region" description="Helical" evidence="1">
    <location>
        <begin position="96"/>
        <end position="118"/>
    </location>
</feature>
<accession>A0A5Q0N2P0</accession>
<keyword evidence="1" id="KW-0812">Transmembrane</keyword>
<name>A0A5Q0N2P0_AMABU</name>
<proteinExistence type="predicted"/>
<reference evidence="2" key="1">
    <citation type="journal article" name="Front. Microbiol.">
        <title>Comparative Mitogenome Analysis Reveals Mitochondrial Genome Differentiation in Ectomycorrhizal and Asymbiotic Amanita Species.</title>
        <authorList>
            <person name="Li Q."/>
            <person name="He X."/>
            <person name="Ren Y."/>
            <person name="Xiong C."/>
            <person name="Jin X."/>
            <person name="Peng L."/>
            <person name="Huang W."/>
        </authorList>
    </citation>
    <scope>NUCLEOTIDE SEQUENCE</scope>
</reference>
<evidence type="ECO:0000256" key="1">
    <source>
        <dbReference type="SAM" id="Phobius"/>
    </source>
</evidence>
<dbReference type="RefSeq" id="YP_009710621.1">
    <property type="nucleotide sequence ID" value="NC_045197.1"/>
</dbReference>
<dbReference type="GeneID" id="42437711"/>
<sequence length="384" mass="45182">MFRNLWSMAWLYANSSRSSIFSRFLNLGRFSISIIISNNPSIMLYKLSNLINIQIINIIISKINLIVNYIYNLENNYLPNIQLVSTNYSIPNIKNIIIFILINLIFLIIVIVYIIFIIKIKPFFNIKLIQIFIKQLVPKIFNSLHNIFIFNFLNLYFSDYYFSFNFLNFIIFIFNNNFSLPIMDLSVIKIIVKSLTNKEYLFSSFSIFPKLFNSDLVISLEDCSAGVVDSEKEIESQRSNSPTASENLLFSTEVASLNFNNFTDLNNEDKRSYLINKYENKGMTPTFYTISWLSDKIHLNTDGNKQNVDIFIENYLNEILNLERDTQLKSKAFHRDKPFLRHLIYKTPLEYPYVIPAKNDMSEFELSEMKDALIKEEEEIFIEN</sequence>
<gene>
    <name evidence="2" type="primary">orf384</name>
</gene>
<protein>
    <submittedName>
        <fullName evidence="2">Uncharacterized protein</fullName>
    </submittedName>
</protein>
<geneLocation type="mitochondrion" evidence="2"/>
<evidence type="ECO:0000313" key="2">
    <source>
        <dbReference type="EMBL" id="QFZ98570.1"/>
    </source>
</evidence>
<feature type="transmembrane region" description="Helical" evidence="1">
    <location>
        <begin position="20"/>
        <end position="38"/>
    </location>
</feature>